<evidence type="ECO:0000256" key="3">
    <source>
        <dbReference type="ARBA" id="ARBA00022801"/>
    </source>
</evidence>
<dbReference type="GO" id="GO:0003723">
    <property type="term" value="F:RNA binding"/>
    <property type="evidence" value="ECO:0007669"/>
    <property type="project" value="UniProtKB-UniRule"/>
</dbReference>
<comment type="similarity">
    <text evidence="6">Belongs to the helicase family. Dicer subfamily.</text>
</comment>
<dbReference type="InterPro" id="IPR000999">
    <property type="entry name" value="RNase_III_dom"/>
</dbReference>
<feature type="domain" description="RNase III" evidence="8">
    <location>
        <begin position="1033"/>
        <end position="1180"/>
    </location>
</feature>
<dbReference type="PANTHER" id="PTHR14950">
    <property type="entry name" value="DICER-RELATED"/>
    <property type="match status" value="1"/>
</dbReference>
<proteinExistence type="inferred from homology"/>
<evidence type="ECO:0000259" key="10">
    <source>
        <dbReference type="PROSITE" id="PS51194"/>
    </source>
</evidence>
<feature type="compositionally biased region" description="Pro residues" evidence="7">
    <location>
        <begin position="970"/>
        <end position="979"/>
    </location>
</feature>
<protein>
    <submittedName>
        <fullName evidence="12">p-loop containing nucleoside triphosphate hydrolase protein</fullName>
    </submittedName>
</protein>
<dbReference type="Proteomes" id="UP000070544">
    <property type="component" value="Unassembled WGS sequence"/>
</dbReference>
<dbReference type="PROSITE" id="PS51327">
    <property type="entry name" value="DICER_DSRBF"/>
    <property type="match status" value="1"/>
</dbReference>
<keyword evidence="2" id="KW-0547">Nucleotide-binding</keyword>
<dbReference type="InterPro" id="IPR014001">
    <property type="entry name" value="Helicase_ATP-bd"/>
</dbReference>
<dbReference type="GO" id="GO:0006396">
    <property type="term" value="P:RNA processing"/>
    <property type="evidence" value="ECO:0007669"/>
    <property type="project" value="InterPro"/>
</dbReference>
<dbReference type="PROSITE" id="PS00517">
    <property type="entry name" value="RNASE_3_1"/>
    <property type="match status" value="1"/>
</dbReference>
<gene>
    <name evidence="12" type="ORF">M427DRAFT_386722</name>
</gene>
<keyword evidence="13" id="KW-1185">Reference proteome</keyword>
<dbReference type="Pfam" id="PF03368">
    <property type="entry name" value="Dicer_dimer"/>
    <property type="match status" value="1"/>
</dbReference>
<evidence type="ECO:0000259" key="8">
    <source>
        <dbReference type="PROSITE" id="PS50142"/>
    </source>
</evidence>
<reference evidence="12 13" key="1">
    <citation type="journal article" date="2015" name="Genome Biol. Evol.">
        <title>Phylogenomic analyses indicate that early fungi evolved digesting cell walls of algal ancestors of land plants.</title>
        <authorList>
            <person name="Chang Y."/>
            <person name="Wang S."/>
            <person name="Sekimoto S."/>
            <person name="Aerts A.L."/>
            <person name="Choi C."/>
            <person name="Clum A."/>
            <person name="LaButti K.M."/>
            <person name="Lindquist E.A."/>
            <person name="Yee Ngan C."/>
            <person name="Ohm R.A."/>
            <person name="Salamov A.A."/>
            <person name="Grigoriev I.V."/>
            <person name="Spatafora J.W."/>
            <person name="Berbee M.L."/>
        </authorList>
    </citation>
    <scope>NUCLEOTIDE SEQUENCE [LARGE SCALE GENOMIC DNA]</scope>
    <source>
        <strain evidence="12 13">JEL478</strain>
    </source>
</reference>
<dbReference type="InterPro" id="IPR038248">
    <property type="entry name" value="Dicer_dimer_sf"/>
</dbReference>
<keyword evidence="6" id="KW-0694">RNA-binding</keyword>
<dbReference type="CDD" id="cd00593">
    <property type="entry name" value="RIBOc"/>
    <property type="match status" value="2"/>
</dbReference>
<dbReference type="Pfam" id="PF00270">
    <property type="entry name" value="DEAD"/>
    <property type="match status" value="1"/>
</dbReference>
<dbReference type="PROSITE" id="PS51192">
    <property type="entry name" value="HELICASE_ATP_BIND_1"/>
    <property type="match status" value="1"/>
</dbReference>
<dbReference type="OrthoDB" id="416741at2759"/>
<dbReference type="EMBL" id="KQ965783">
    <property type="protein sequence ID" value="KXS12914.1"/>
    <property type="molecule type" value="Genomic_DNA"/>
</dbReference>
<dbReference type="CDD" id="cd18034">
    <property type="entry name" value="DEXHc_dicer"/>
    <property type="match status" value="1"/>
</dbReference>
<dbReference type="Pfam" id="PF00636">
    <property type="entry name" value="Ribonuclease_3"/>
    <property type="match status" value="2"/>
</dbReference>
<dbReference type="SMART" id="SM00535">
    <property type="entry name" value="RIBOc"/>
    <property type="match status" value="2"/>
</dbReference>
<dbReference type="SMART" id="SM00487">
    <property type="entry name" value="DEXDc"/>
    <property type="match status" value="1"/>
</dbReference>
<keyword evidence="4" id="KW-0347">Helicase</keyword>
<sequence>MAEAQTSARQEEAHLVKISAARSYQAELFEKAKKENIIAVLDTGTGKTYIAVLLIRHIWESQRLAVESGSGRRKLTFFLVNLVPLVFQQYSVLSNNLNLRCEKYCGEMGCDFFSRETWLKKLEEFDVHVMTAQIFLHIVTSGYVSMSDINLIVFDEAHHAAKNHPYNQVMRDCFAPTEMSHRPKIFAMTASPAKIGGDINTIEIIARSLFSIPYTSADVEAIRQHAPRPFIRIMKYSPAAAPGQVALFERLDVTVTRLLGDIPRFASRSVDKADEFEKKEKRKLNKIVEDRRYLAEEIGTWAVERSVRRLIIELKRKLDVDLGASSGKDVLGSATPKRLQKGAFDSPSAATHKSGDSSAPYDDLEDLETDEYTLSTSFARYAAQQIVSTLSEYISVPLAPPQDATVTPKVRALCEILNQHRERTKFNGIVFVERRITAATLTELLSQYQPTKEWIKVASLVGHGEATRDMYKPGGAWRVLAKQADEQIVKAKFAMAEMSFKEQNRVIFKFKKGRLNLMIATQVGEEGLDVQPCHLVIRFDIPRTTISYIQSRGRARQHQSSFYFMVDGSKTGHARQVTKLLQGAEQLRNTLLSNNSSTLMGIEEPDPDYEADSQVGLRSNTTTAVLTMGLVVGALFRFCGKLPSDKHFAPRPEFDVVSKIDGMFTAAVTLPTLLPPELRHFTSGDIPWGSRWSARRAAAREAMKALYEAKWLDEYFQPSIPGAEESQQDPVILDAEFLTKYGDDKKPLLSASPYIPRCWSDAPETRKWFLSAVKEEGQLLPVGFVSLGMGTRAELDLRMHGVDESANRPKTFSIVKVARELSLNGDQWQSLRAFSSKLMEPHFRAKVDPEVTSYAFYLAPVASWGNEYEVDWNVVQQSLGEPVATSLTDTSTIKGSVVISQVRDRFHLVTSVAQNLNPWSQLPYPLDKRGQIRSVGDYYLSSGLGKRESIDRQQPLLAVRTLRGRLDFNRPPPPPPPSHVPSQETPDLGKQKHRGPPYLLPQFVKTSPIAFALFDYARLFPALWSLLHRFLSICDFLARLNLPFPASPHLLLPALSPSSHPIAPGPLQPEYDYERLETFGDSFLKLHVAESLVAAHPRWLEGALTDGSQAHTNNRTLWKRALKTGASWEHIFAVSRRTVNRNEWTQLKLDAATNDSIHVSKKQIADTVEALIGAALRYHGADLARAIIGHVVQVPKVVDVDAVVTQECRGIATLEGLGPAYMLRVRDVEKMVGYEFKRKALVLTALTHGTARNTPVESYQRLEFLGDAVFDFILLSHLFTSYPSITPYQLTLLRQLSVNNKTQAYLCVKLGLHKLIDHGDRKLIGAFGGFGEEVEVGEESSGWRWNVGRDGEDGAAQFNNGDSQLDQRGADELDVDVEERTVGKGTIGVHWWRDLDPPKVLSDVLEAVIGACVARFPLIVSSHGLTGRMGFPVVQDLHGLEFQFFANG</sequence>
<keyword evidence="1" id="KW-0677">Repeat</keyword>
<dbReference type="SMART" id="SM00490">
    <property type="entry name" value="HELICc"/>
    <property type="match status" value="1"/>
</dbReference>
<dbReference type="PROSITE" id="PS50142">
    <property type="entry name" value="RNASE_3_2"/>
    <property type="match status" value="2"/>
</dbReference>
<dbReference type="InterPro" id="IPR027417">
    <property type="entry name" value="P-loop_NTPase"/>
</dbReference>
<organism evidence="12 13">
    <name type="scientific">Gonapodya prolifera (strain JEL478)</name>
    <name type="common">Monoblepharis prolifera</name>
    <dbReference type="NCBI Taxonomy" id="1344416"/>
    <lineage>
        <taxon>Eukaryota</taxon>
        <taxon>Fungi</taxon>
        <taxon>Fungi incertae sedis</taxon>
        <taxon>Chytridiomycota</taxon>
        <taxon>Chytridiomycota incertae sedis</taxon>
        <taxon>Monoblepharidomycetes</taxon>
        <taxon>Monoblepharidales</taxon>
        <taxon>Gonapodyaceae</taxon>
        <taxon>Gonapodya</taxon>
    </lineage>
</organism>
<feature type="domain" description="Helicase C-terminal" evidence="10">
    <location>
        <begin position="412"/>
        <end position="603"/>
    </location>
</feature>
<dbReference type="GO" id="GO:0005524">
    <property type="term" value="F:ATP binding"/>
    <property type="evidence" value="ECO:0007669"/>
    <property type="project" value="UniProtKB-KW"/>
</dbReference>
<evidence type="ECO:0000256" key="2">
    <source>
        <dbReference type="ARBA" id="ARBA00022741"/>
    </source>
</evidence>
<dbReference type="InterPro" id="IPR011545">
    <property type="entry name" value="DEAD/DEAH_box_helicase_dom"/>
</dbReference>
<evidence type="ECO:0000313" key="12">
    <source>
        <dbReference type="EMBL" id="KXS12914.1"/>
    </source>
</evidence>
<feature type="region of interest" description="Disordered" evidence="7">
    <location>
        <begin position="331"/>
        <end position="363"/>
    </location>
</feature>
<evidence type="ECO:0000256" key="1">
    <source>
        <dbReference type="ARBA" id="ARBA00022737"/>
    </source>
</evidence>
<dbReference type="OMA" id="LWCLEHT"/>
<feature type="domain" description="Dicer dsRNA-binding fold" evidence="11">
    <location>
        <begin position="631"/>
        <end position="726"/>
    </location>
</feature>
<dbReference type="Gene3D" id="1.10.1520.10">
    <property type="entry name" value="Ribonuclease III domain"/>
    <property type="match status" value="2"/>
</dbReference>
<dbReference type="Pfam" id="PF00271">
    <property type="entry name" value="Helicase_C"/>
    <property type="match status" value="1"/>
</dbReference>
<feature type="region of interest" description="Disordered" evidence="7">
    <location>
        <begin position="965"/>
        <end position="992"/>
    </location>
</feature>
<dbReference type="SUPFAM" id="SSF69065">
    <property type="entry name" value="RNase III domain-like"/>
    <property type="match status" value="2"/>
</dbReference>
<feature type="domain" description="Helicase ATP-binding" evidence="9">
    <location>
        <begin position="28"/>
        <end position="194"/>
    </location>
</feature>
<keyword evidence="3 12" id="KW-0378">Hydrolase</keyword>
<dbReference type="Gene3D" id="3.40.50.300">
    <property type="entry name" value="P-loop containing nucleotide triphosphate hydrolases"/>
    <property type="match status" value="2"/>
</dbReference>
<evidence type="ECO:0000259" key="9">
    <source>
        <dbReference type="PROSITE" id="PS51192"/>
    </source>
</evidence>
<dbReference type="STRING" id="1344416.A0A139A881"/>
<feature type="domain" description="RNase III" evidence="8">
    <location>
        <begin position="1225"/>
        <end position="1411"/>
    </location>
</feature>
<dbReference type="GO" id="GO:0004525">
    <property type="term" value="F:ribonuclease III activity"/>
    <property type="evidence" value="ECO:0007669"/>
    <property type="project" value="InterPro"/>
</dbReference>
<dbReference type="SUPFAM" id="SSF52540">
    <property type="entry name" value="P-loop containing nucleoside triphosphate hydrolases"/>
    <property type="match status" value="1"/>
</dbReference>
<dbReference type="PANTHER" id="PTHR14950:SF37">
    <property type="entry name" value="ENDORIBONUCLEASE DICER"/>
    <property type="match status" value="1"/>
</dbReference>
<dbReference type="InterPro" id="IPR005034">
    <property type="entry name" value="Dicer_dimerisation"/>
</dbReference>
<dbReference type="GO" id="GO:0031047">
    <property type="term" value="P:regulatory ncRNA-mediated gene silencing"/>
    <property type="evidence" value="ECO:0007669"/>
    <property type="project" value="UniProtKB-ARBA"/>
</dbReference>
<dbReference type="PROSITE" id="PS51194">
    <property type="entry name" value="HELICASE_CTER"/>
    <property type="match status" value="1"/>
</dbReference>
<evidence type="ECO:0000256" key="5">
    <source>
        <dbReference type="ARBA" id="ARBA00022840"/>
    </source>
</evidence>
<evidence type="ECO:0000256" key="6">
    <source>
        <dbReference type="PROSITE-ProRule" id="PRU00657"/>
    </source>
</evidence>
<dbReference type="InterPro" id="IPR001650">
    <property type="entry name" value="Helicase_C-like"/>
</dbReference>
<name>A0A139A881_GONPJ</name>
<evidence type="ECO:0000259" key="11">
    <source>
        <dbReference type="PROSITE" id="PS51327"/>
    </source>
</evidence>
<dbReference type="Gene3D" id="3.30.160.380">
    <property type="entry name" value="Dicer dimerisation domain"/>
    <property type="match status" value="1"/>
</dbReference>
<dbReference type="GO" id="GO:0004386">
    <property type="term" value="F:helicase activity"/>
    <property type="evidence" value="ECO:0007669"/>
    <property type="project" value="UniProtKB-KW"/>
</dbReference>
<keyword evidence="5" id="KW-0067">ATP-binding</keyword>
<evidence type="ECO:0000313" key="13">
    <source>
        <dbReference type="Proteomes" id="UP000070544"/>
    </source>
</evidence>
<accession>A0A139A881</accession>
<evidence type="ECO:0000256" key="7">
    <source>
        <dbReference type="SAM" id="MobiDB-lite"/>
    </source>
</evidence>
<evidence type="ECO:0000256" key="4">
    <source>
        <dbReference type="ARBA" id="ARBA00022806"/>
    </source>
</evidence>
<dbReference type="InterPro" id="IPR036389">
    <property type="entry name" value="RNase_III_sf"/>
</dbReference>